<dbReference type="EMBL" id="JACHLY010000001">
    <property type="protein sequence ID" value="MBB5998734.1"/>
    <property type="molecule type" value="Genomic_DNA"/>
</dbReference>
<dbReference type="InterPro" id="IPR006115">
    <property type="entry name" value="6PGDH_NADP-bd"/>
</dbReference>
<organism evidence="3 4">
    <name type="scientific">Streptomonospora salina</name>
    <dbReference type="NCBI Taxonomy" id="104205"/>
    <lineage>
        <taxon>Bacteria</taxon>
        <taxon>Bacillati</taxon>
        <taxon>Actinomycetota</taxon>
        <taxon>Actinomycetes</taxon>
        <taxon>Streptosporangiales</taxon>
        <taxon>Nocardiopsidaceae</taxon>
        <taxon>Streptomonospora</taxon>
    </lineage>
</organism>
<keyword evidence="4" id="KW-1185">Reference proteome</keyword>
<dbReference type="SUPFAM" id="SSF51735">
    <property type="entry name" value="NAD(P)-binding Rossmann-fold domains"/>
    <property type="match status" value="1"/>
</dbReference>
<protein>
    <submittedName>
        <fullName evidence="3">3-hydroxyisobutyrate dehydrogenase-like beta-hydroxyacid dehydrogenase</fullName>
    </submittedName>
</protein>
<dbReference type="GO" id="GO:0050661">
    <property type="term" value="F:NADP binding"/>
    <property type="evidence" value="ECO:0007669"/>
    <property type="project" value="InterPro"/>
</dbReference>
<evidence type="ECO:0000259" key="2">
    <source>
        <dbReference type="Pfam" id="PF09130"/>
    </source>
</evidence>
<dbReference type="SUPFAM" id="SSF48179">
    <property type="entry name" value="6-phosphogluconate dehydrogenase C-terminal domain-like"/>
    <property type="match status" value="1"/>
</dbReference>
<dbReference type="Proteomes" id="UP000578077">
    <property type="component" value="Unassembled WGS sequence"/>
</dbReference>
<dbReference type="RefSeq" id="WP_184635187.1">
    <property type="nucleotide sequence ID" value="NZ_BAABKT010000041.1"/>
</dbReference>
<sequence>MRSRVGLLHPGQMGAAIATRLDTEVLWCPDGRSAGTRERADQAGLHSASITDLAECDVILSVVDPAAAEDVAAALMTAGFRDGLYIDANAIRPDRAQTLADDVGKVGADMIDACIVGPPPRDGARTRMFLSGPPDSRHRAAELLGTAVEITELDDVPGRASALKLSHTVAQKATRTLGALAHAMATQHGVDDHLTSLAAAAPHPAANPEQLPGVAARAWRWHPELDDTARALTDAGLPGEALDDIADILRLWTPLKDDPTADLDTVLGLLSAGPPPPEGDA</sequence>
<accession>A0A841E8C6</accession>
<reference evidence="3 4" key="1">
    <citation type="submission" date="2020-08" db="EMBL/GenBank/DDBJ databases">
        <title>Sequencing the genomes of 1000 actinobacteria strains.</title>
        <authorList>
            <person name="Klenk H.-P."/>
        </authorList>
    </citation>
    <scope>NUCLEOTIDE SEQUENCE [LARGE SCALE GENOMIC DNA]</scope>
    <source>
        <strain evidence="3 4">DSM 44593</strain>
    </source>
</reference>
<dbReference type="InterPro" id="IPR036291">
    <property type="entry name" value="NAD(P)-bd_dom_sf"/>
</dbReference>
<feature type="domain" description="Phosphogluconate dehydrogenase NAD-binding putative C-terminal" evidence="2">
    <location>
        <begin position="185"/>
        <end position="252"/>
    </location>
</feature>
<feature type="domain" description="6-phosphogluconate dehydrogenase NADP-binding" evidence="1">
    <location>
        <begin position="6"/>
        <end position="145"/>
    </location>
</feature>
<dbReference type="Pfam" id="PF03446">
    <property type="entry name" value="NAD_binding_2"/>
    <property type="match status" value="1"/>
</dbReference>
<name>A0A841E8C6_9ACTN</name>
<dbReference type="Gene3D" id="3.40.50.720">
    <property type="entry name" value="NAD(P)-binding Rossmann-like Domain"/>
    <property type="match status" value="1"/>
</dbReference>
<evidence type="ECO:0000313" key="4">
    <source>
        <dbReference type="Proteomes" id="UP000578077"/>
    </source>
</evidence>
<comment type="caution">
    <text evidence="3">The sequence shown here is derived from an EMBL/GenBank/DDBJ whole genome shotgun (WGS) entry which is preliminary data.</text>
</comment>
<dbReference type="InterPro" id="IPR008927">
    <property type="entry name" value="6-PGluconate_DH-like_C_sf"/>
</dbReference>
<evidence type="ECO:0000259" key="1">
    <source>
        <dbReference type="Pfam" id="PF03446"/>
    </source>
</evidence>
<proteinExistence type="predicted"/>
<dbReference type="AlphaFoldDB" id="A0A841E8C6"/>
<evidence type="ECO:0000313" key="3">
    <source>
        <dbReference type="EMBL" id="MBB5998734.1"/>
    </source>
</evidence>
<dbReference type="InterPro" id="IPR015814">
    <property type="entry name" value="Pgluconate_DH_NAD-bd_C"/>
</dbReference>
<dbReference type="Pfam" id="PF09130">
    <property type="entry name" value="DUF1932"/>
    <property type="match status" value="1"/>
</dbReference>
<gene>
    <name evidence="3" type="ORF">HNR25_002485</name>
</gene>